<dbReference type="AlphaFoldDB" id="X5M9M6"/>
<evidence type="ECO:0000259" key="2">
    <source>
        <dbReference type="PROSITE" id="PS50405"/>
    </source>
</evidence>
<keyword evidence="3" id="KW-0413">Isomerase</keyword>
<evidence type="ECO:0000313" key="3">
    <source>
        <dbReference type="EMBL" id="CDO60288.1"/>
    </source>
</evidence>
<reference evidence="3 4" key="1">
    <citation type="journal article" date="2014" name="Front. Genet.">
        <title>Genome and metabolic network of "Candidatus Phaeomarinobacter ectocarpi" Ec32, a new candidate genus of Alphaproteobacteria frequently associated with brown algae.</title>
        <authorList>
            <person name="Dittami S.M."/>
            <person name="Barbeyron T."/>
            <person name="Boyen C."/>
            <person name="Cambefort J."/>
            <person name="Collet G."/>
            <person name="Delage L."/>
            <person name="Gobet A."/>
            <person name="Groisillier A."/>
            <person name="Leblanc C."/>
            <person name="Michel G."/>
            <person name="Scornet D."/>
            <person name="Siegel A."/>
            <person name="Tapia J.E."/>
            <person name="Tonon T."/>
        </authorList>
    </citation>
    <scope>NUCLEOTIDE SEQUENCE [LARGE SCALE GENOMIC DNA]</scope>
    <source>
        <strain evidence="3 4">Ec32</strain>
    </source>
</reference>
<dbReference type="InterPro" id="IPR036282">
    <property type="entry name" value="Glutathione-S-Trfase_C_sf"/>
</dbReference>
<dbReference type="STRING" id="1458461.BN1012_Phect2075"/>
<dbReference type="OrthoDB" id="9782992at2"/>
<evidence type="ECO:0000259" key="1">
    <source>
        <dbReference type="PROSITE" id="PS50404"/>
    </source>
</evidence>
<dbReference type="HOGENOM" id="CLU_011226_5_3_5"/>
<protein>
    <submittedName>
        <fullName evidence="3">Maleylacetoacetate isomerase @ Glutathione S-transferase, zeta</fullName>
        <ecNumber evidence="3">2.5.1.18</ecNumber>
        <ecNumber evidence="3">5.2.1.2</ecNumber>
    </submittedName>
</protein>
<dbReference type="GO" id="GO:0016034">
    <property type="term" value="F:maleylacetoacetate isomerase activity"/>
    <property type="evidence" value="ECO:0007669"/>
    <property type="project" value="UniProtKB-EC"/>
</dbReference>
<dbReference type="Gene3D" id="3.40.30.10">
    <property type="entry name" value="Glutaredoxin"/>
    <property type="match status" value="1"/>
</dbReference>
<keyword evidence="3" id="KW-0808">Transferase</keyword>
<feature type="domain" description="GST C-terminal" evidence="2">
    <location>
        <begin position="101"/>
        <end position="267"/>
    </location>
</feature>
<dbReference type="SUPFAM" id="SSF52833">
    <property type="entry name" value="Thioredoxin-like"/>
    <property type="match status" value="1"/>
</dbReference>
<dbReference type="InterPro" id="IPR004045">
    <property type="entry name" value="Glutathione_S-Trfase_N"/>
</dbReference>
<dbReference type="Pfam" id="PF13409">
    <property type="entry name" value="GST_N_2"/>
    <property type="match status" value="1"/>
</dbReference>
<dbReference type="Proteomes" id="UP000032160">
    <property type="component" value="Chromosome I"/>
</dbReference>
<dbReference type="InterPro" id="IPR036249">
    <property type="entry name" value="Thioredoxin-like_sf"/>
</dbReference>
<dbReference type="CDD" id="cd00570">
    <property type="entry name" value="GST_N_family"/>
    <property type="match status" value="1"/>
</dbReference>
<dbReference type="InterPro" id="IPR050983">
    <property type="entry name" value="GST_Omega/HSP26"/>
</dbReference>
<dbReference type="InterPro" id="IPR010987">
    <property type="entry name" value="Glutathione-S-Trfase_C-like"/>
</dbReference>
<keyword evidence="4" id="KW-1185">Reference proteome</keyword>
<dbReference type="PROSITE" id="PS50405">
    <property type="entry name" value="GST_CTER"/>
    <property type="match status" value="1"/>
</dbReference>
<evidence type="ECO:0000313" key="4">
    <source>
        <dbReference type="Proteomes" id="UP000032160"/>
    </source>
</evidence>
<dbReference type="SFLD" id="SFLDS00019">
    <property type="entry name" value="Glutathione_Transferase_(cytos"/>
    <property type="match status" value="1"/>
</dbReference>
<dbReference type="PANTHER" id="PTHR43968:SF14">
    <property type="entry name" value="GLUTATHIONE S-TRANSFERASE"/>
    <property type="match status" value="1"/>
</dbReference>
<dbReference type="KEGG" id="pect:BN1012_Phect2075"/>
<dbReference type="EMBL" id="HG966617">
    <property type="protein sequence ID" value="CDO60288.1"/>
    <property type="molecule type" value="Genomic_DNA"/>
</dbReference>
<name>X5M9M6_9HYPH</name>
<dbReference type="RefSeq" id="WP_052534392.1">
    <property type="nucleotide sequence ID" value="NZ_HG966617.1"/>
</dbReference>
<dbReference type="Pfam" id="PF13410">
    <property type="entry name" value="GST_C_2"/>
    <property type="match status" value="1"/>
</dbReference>
<dbReference type="PANTHER" id="PTHR43968">
    <property type="match status" value="1"/>
</dbReference>
<proteinExistence type="predicted"/>
<dbReference type="PROSITE" id="PS50404">
    <property type="entry name" value="GST_NTER"/>
    <property type="match status" value="1"/>
</dbReference>
<dbReference type="GO" id="GO:0004364">
    <property type="term" value="F:glutathione transferase activity"/>
    <property type="evidence" value="ECO:0007669"/>
    <property type="project" value="UniProtKB-EC"/>
</dbReference>
<dbReference type="EC" id="2.5.1.18" evidence="3"/>
<dbReference type="InterPro" id="IPR040079">
    <property type="entry name" value="Glutathione_S-Trfase"/>
</dbReference>
<feature type="domain" description="GST N-terminal" evidence="1">
    <location>
        <begin position="18"/>
        <end position="99"/>
    </location>
</feature>
<dbReference type="CDD" id="cd00299">
    <property type="entry name" value="GST_C_family"/>
    <property type="match status" value="1"/>
</dbReference>
<dbReference type="SUPFAM" id="SSF47616">
    <property type="entry name" value="GST C-terminal domain-like"/>
    <property type="match status" value="1"/>
</dbReference>
<dbReference type="GO" id="GO:0005737">
    <property type="term" value="C:cytoplasm"/>
    <property type="evidence" value="ECO:0007669"/>
    <property type="project" value="TreeGrafter"/>
</dbReference>
<gene>
    <name evidence="3" type="ORF">BN1012_Phect2075</name>
</gene>
<dbReference type="Gene3D" id="1.20.1050.10">
    <property type="match status" value="1"/>
</dbReference>
<sequence>MVVLLEEDIQTKEVLDWKGLHLFHFSGSTCSQKTRIFLQLKGIEWTGHHLNLARKEHHTAWYMGINPRGLVPTLIHDGKVIIESNDILEYLEAQFPERRLIPVDKAEEIRALLKAEDDLHMDIRALTMRFMFPSFLTKRPESELKKYEELGSGTVEGQVDSHKQAELKFWRDIVEHGKVTDDQAARAFNHFRTVLNGFDKTLANHPFLTGGEVTLADVAWYIYAQRLISSSYPLHKLHPAVGQWFDRLHSDPSFRNEVPSGGPIGAITTLLHAAQTVRGTSLQRVVAKTA</sequence>
<organism evidence="3 4">
    <name type="scientific">Candidatus Phaeomarinibacter ectocarpi</name>
    <dbReference type="NCBI Taxonomy" id="1458461"/>
    <lineage>
        <taxon>Bacteria</taxon>
        <taxon>Pseudomonadati</taxon>
        <taxon>Pseudomonadota</taxon>
        <taxon>Alphaproteobacteria</taxon>
        <taxon>Hyphomicrobiales</taxon>
        <taxon>Parvibaculaceae</taxon>
        <taxon>Candidatus Phaeomarinibacter</taxon>
    </lineage>
</organism>
<dbReference type="EC" id="5.2.1.2" evidence="3"/>
<accession>X5M9M6</accession>